<accession>A0A238V7A3</accession>
<evidence type="ECO:0000313" key="1">
    <source>
        <dbReference type="EMBL" id="SNR30312.1"/>
    </source>
</evidence>
<proteinExistence type="predicted"/>
<sequence>MVWAEQKYVAETHNLDQGIHPPDEVGFNKDLFTWHQNLLACVSVPPLFGWEASRPSQPRMRGKFMPSVAHMRRKMYSFNRGSQPATFNH</sequence>
<keyword evidence="2" id="KW-1185">Reference proteome</keyword>
<gene>
    <name evidence="1" type="ORF">SAMN06269173_101257</name>
</gene>
<evidence type="ECO:0000313" key="2">
    <source>
        <dbReference type="Proteomes" id="UP000198310"/>
    </source>
</evidence>
<name>A0A238V7A3_9BACT</name>
<protein>
    <submittedName>
        <fullName evidence="1">Uncharacterized protein</fullName>
    </submittedName>
</protein>
<dbReference type="AlphaFoldDB" id="A0A238V7A3"/>
<organism evidence="1 2">
    <name type="scientific">Hymenobacter mucosus</name>
    <dbReference type="NCBI Taxonomy" id="1411120"/>
    <lineage>
        <taxon>Bacteria</taxon>
        <taxon>Pseudomonadati</taxon>
        <taxon>Bacteroidota</taxon>
        <taxon>Cytophagia</taxon>
        <taxon>Cytophagales</taxon>
        <taxon>Hymenobacteraceae</taxon>
        <taxon>Hymenobacter</taxon>
    </lineage>
</organism>
<dbReference type="EMBL" id="FZNS01000001">
    <property type="protein sequence ID" value="SNR30312.1"/>
    <property type="molecule type" value="Genomic_DNA"/>
</dbReference>
<reference evidence="2" key="1">
    <citation type="submission" date="2017-06" db="EMBL/GenBank/DDBJ databases">
        <authorList>
            <person name="Varghese N."/>
            <person name="Submissions S."/>
        </authorList>
    </citation>
    <scope>NUCLEOTIDE SEQUENCE [LARGE SCALE GENOMIC DNA]</scope>
    <source>
        <strain evidence="2">DSM 28041</strain>
    </source>
</reference>
<dbReference type="Proteomes" id="UP000198310">
    <property type="component" value="Unassembled WGS sequence"/>
</dbReference>